<dbReference type="AlphaFoldDB" id="A0A9W8GNU5"/>
<reference evidence="2" key="1">
    <citation type="submission" date="2022-07" db="EMBL/GenBank/DDBJ databases">
        <title>Phylogenomic reconstructions and comparative analyses of Kickxellomycotina fungi.</title>
        <authorList>
            <person name="Reynolds N.K."/>
            <person name="Stajich J.E."/>
            <person name="Barry K."/>
            <person name="Grigoriev I.V."/>
            <person name="Crous P."/>
            <person name="Smith M.E."/>
        </authorList>
    </citation>
    <scope>NUCLEOTIDE SEQUENCE</scope>
    <source>
        <strain evidence="2">CBS 109367</strain>
    </source>
</reference>
<dbReference type="PANTHER" id="PTHR33119">
    <property type="entry name" value="IFI3P"/>
    <property type="match status" value="1"/>
</dbReference>
<dbReference type="OrthoDB" id="415532at2759"/>
<organism evidence="2 3">
    <name type="scientific">Coemansia spiralis</name>
    <dbReference type="NCBI Taxonomy" id="417178"/>
    <lineage>
        <taxon>Eukaryota</taxon>
        <taxon>Fungi</taxon>
        <taxon>Fungi incertae sedis</taxon>
        <taxon>Zoopagomycota</taxon>
        <taxon>Kickxellomycotina</taxon>
        <taxon>Kickxellomycetes</taxon>
        <taxon>Kickxellales</taxon>
        <taxon>Kickxellaceae</taxon>
        <taxon>Coemansia</taxon>
    </lineage>
</organism>
<evidence type="ECO:0000259" key="1">
    <source>
        <dbReference type="Pfam" id="PF14033"/>
    </source>
</evidence>
<evidence type="ECO:0000313" key="2">
    <source>
        <dbReference type="EMBL" id="KAJ2689982.1"/>
    </source>
</evidence>
<comment type="caution">
    <text evidence="2">The sequence shown here is derived from an EMBL/GenBank/DDBJ whole genome shotgun (WGS) entry which is preliminary data.</text>
</comment>
<gene>
    <name evidence="2" type="ORF">IWW39_001093</name>
</gene>
<dbReference type="PANTHER" id="PTHR33119:SF1">
    <property type="entry name" value="FE2OG DIOXYGENASE DOMAIN-CONTAINING PROTEIN"/>
    <property type="match status" value="1"/>
</dbReference>
<feature type="domain" description="DUF4246" evidence="1">
    <location>
        <begin position="65"/>
        <end position="488"/>
    </location>
</feature>
<sequence length="550" mass="62660">MRIDWAANLYDRFPKAADTVYERRMRQLSRAIRSEPGWMEALNNAEMCADWALQAKTRGLTEVEFQYVSEELAYYSSLHLPDSDIRLSSADGVWFSDSLVDAETTIQLKDYVAILERVGRRPGNHHSIRHLIDPSLYPLVYGRSKLCLPRAPLQTGFPGSISGWRKALNGSGDADTFYFVPFPYERFSDQDSDEEVEDRYFDSYDEHASEEFSWLPSEFLVNDDGSVAVESYINDLHPARHAALYPIIASVFSKFIPLLEQVATDLVHPRPSRVVANVDSCYESDEPMPDKYSEDFGRWREKAKFVHPQPEPFVVPQRPVSPYKLRGGRLQAIVKMTNVELVPESPVYGGEPWSVAGLDNERIIATGIFYYDVANIAGGSLKFREAISGLKYGVMLRDAEAICKLYGIDKESRRSGVSMPQEVGSVDIKNGRCLVFPNTYQFQMPRLELKDATRAGHCKMLAFYFVEPTVRIPSTEIVPPQQKDWWMEDVMAHEPFRSLPELLVDGIMAKIEFPISQKDAEKIRSDMVTEVGYLNGLLSCEYLDPNLFMW</sequence>
<evidence type="ECO:0000313" key="3">
    <source>
        <dbReference type="Proteomes" id="UP001151516"/>
    </source>
</evidence>
<keyword evidence="3" id="KW-1185">Reference proteome</keyword>
<name>A0A9W8GNU5_9FUNG</name>
<dbReference type="Pfam" id="PF14033">
    <property type="entry name" value="DUF4246"/>
    <property type="match status" value="1"/>
</dbReference>
<dbReference type="Proteomes" id="UP001151516">
    <property type="component" value="Unassembled WGS sequence"/>
</dbReference>
<proteinExistence type="predicted"/>
<protein>
    <recommendedName>
        <fullName evidence="1">DUF4246 domain-containing protein</fullName>
    </recommendedName>
</protein>
<dbReference type="InterPro" id="IPR049192">
    <property type="entry name" value="DUF4246_C"/>
</dbReference>
<dbReference type="InterPro" id="IPR025340">
    <property type="entry name" value="DUF4246"/>
</dbReference>
<accession>A0A9W8GNU5</accession>
<dbReference type="EMBL" id="JANBTX010000017">
    <property type="protein sequence ID" value="KAJ2689982.1"/>
    <property type="molecule type" value="Genomic_DNA"/>
</dbReference>